<keyword evidence="8" id="KW-0479">Metal-binding</keyword>
<keyword evidence="11" id="KW-0832">Ubl conjugation</keyword>
<keyword evidence="13" id="KW-0007">Acetylation</keyword>
<keyword evidence="9 16" id="KW-0863">Zinc-finger</keyword>
<dbReference type="GO" id="GO:0006357">
    <property type="term" value="P:regulation of transcription by RNA polymerase II"/>
    <property type="evidence" value="ECO:0007669"/>
    <property type="project" value="TreeGrafter"/>
</dbReference>
<evidence type="ECO:0000259" key="17">
    <source>
        <dbReference type="PROSITE" id="PS50016"/>
    </source>
</evidence>
<dbReference type="Gene3D" id="1.10.10.10">
    <property type="entry name" value="Winged helix-like DNA-binding domain superfamily/Winged helix DNA-binding domain"/>
    <property type="match status" value="1"/>
</dbReference>
<evidence type="ECO:0000256" key="16">
    <source>
        <dbReference type="PROSITE-ProRule" id="PRU00146"/>
    </source>
</evidence>
<dbReference type="Pfam" id="PF01853">
    <property type="entry name" value="MOZ_SAS"/>
    <property type="match status" value="1"/>
</dbReference>
<dbReference type="PANTHER" id="PTHR10615:SF217">
    <property type="entry name" value="HISTONE ACETYLTRANSFERASE"/>
    <property type="match status" value="1"/>
</dbReference>
<dbReference type="GO" id="GO:0003682">
    <property type="term" value="F:chromatin binding"/>
    <property type="evidence" value="ECO:0007669"/>
    <property type="project" value="TreeGrafter"/>
</dbReference>
<evidence type="ECO:0000256" key="9">
    <source>
        <dbReference type="ARBA" id="ARBA00022771"/>
    </source>
</evidence>
<dbReference type="AlphaFoldDB" id="A0A182SQ68"/>
<dbReference type="PROSITE" id="PS51726">
    <property type="entry name" value="MYST_HAT"/>
    <property type="match status" value="1"/>
</dbReference>
<dbReference type="SMART" id="SM00249">
    <property type="entry name" value="PHD"/>
    <property type="match status" value="2"/>
</dbReference>
<evidence type="ECO:0000313" key="21">
    <source>
        <dbReference type="Proteomes" id="UP000075901"/>
    </source>
</evidence>
<dbReference type="Pfam" id="PF17772">
    <property type="entry name" value="zf-MYST"/>
    <property type="match status" value="1"/>
</dbReference>
<protein>
    <recommendedName>
        <fullName evidence="3">histone acetyltransferase</fullName>
        <ecNumber evidence="3">2.3.1.48</ecNumber>
    </recommendedName>
</protein>
<dbReference type="GO" id="GO:0003712">
    <property type="term" value="F:transcription coregulator activity"/>
    <property type="evidence" value="ECO:0007669"/>
    <property type="project" value="TreeGrafter"/>
</dbReference>
<dbReference type="InterPro" id="IPR040706">
    <property type="entry name" value="Zf-MYST"/>
</dbReference>
<dbReference type="InterPro" id="IPR001965">
    <property type="entry name" value="Znf_PHD"/>
</dbReference>
<evidence type="ECO:0000256" key="13">
    <source>
        <dbReference type="ARBA" id="ARBA00022990"/>
    </source>
</evidence>
<dbReference type="FunFam" id="1.10.10.10:FF:000123">
    <property type="entry name" value="Histone acetyltransferase"/>
    <property type="match status" value="1"/>
</dbReference>
<evidence type="ECO:0000256" key="4">
    <source>
        <dbReference type="ARBA" id="ARBA00022491"/>
    </source>
</evidence>
<accession>A0A182SQ68</accession>
<evidence type="ECO:0000259" key="19">
    <source>
        <dbReference type="PROSITE" id="PS52014"/>
    </source>
</evidence>
<dbReference type="PROSITE" id="PS01359">
    <property type="entry name" value="ZF_PHD_1"/>
    <property type="match status" value="1"/>
</dbReference>
<dbReference type="InterPro" id="IPR002717">
    <property type="entry name" value="HAT_MYST-type"/>
</dbReference>
<evidence type="ECO:0000256" key="6">
    <source>
        <dbReference type="ARBA" id="ARBA00022553"/>
    </source>
</evidence>
<evidence type="ECO:0000256" key="7">
    <source>
        <dbReference type="ARBA" id="ARBA00022679"/>
    </source>
</evidence>
<keyword evidence="10" id="KW-0862">Zinc</keyword>
<dbReference type="Pfam" id="PF21524">
    <property type="entry name" value="SAMD1_WH"/>
    <property type="match status" value="1"/>
</dbReference>
<dbReference type="FunFam" id="3.30.60.60:FF:000001">
    <property type="entry name" value="Histone acetyltransferase"/>
    <property type="match status" value="1"/>
</dbReference>
<sequence length="904" mass="103249">MPEKVNEVSAETWREWIRDAICTVQKQKQVATFGRICGALRKRHTSHEDTIAARLKDAVECGLVRTIERRNDTIYRVVNRSDGQSPDAHVQQARKLSNPAPNVLCIECLKPNLKDANGQRPEPMSSCVRCGISLHDGCANKLHGYETGAVSLARLVSGGNRWFCEECKPCDGCTGVNESLDRVQRCVVECINCERRFHFQCMSPPVQSSERQSWRCSNCTQYERFSDTSKNIKRTASCDPPLDKEGRKAVTRFYRAQPTEADLIDGRVEAMRLKLGDRVTADDLDVFRDVLRMRCQLEQENLDRTPEAIRFGRHEIVTWYSSPFPQEYAKLKVLYMCEFCLKYMKTASELDRHQSKCALRHPPGWEIYRDGDVSVFEVDGNDQKLYCQSLCLLAKLFLDHKTLYFDVEPFLFYVLTKRDHQGQHVVGYFSKEKQNQLCYNVSCILTMPQYQRQGYGRFLIDFSYMLSRVERKPGTPERPLSELGRVSYQRYWCSVLLSYFYVNRENTLTLDKVSRDTGLIVSDIVTALRKLGFIRYWVERTGCIRVNRPFVCVDWRRVDEHHQRAVACSRQSIELREMCLQWIPNMRLSVAMKQYMYGLCKASNKDTSPESCQSEQSVTRITRNEHPNAIAQTLPNLDIKMEEQTITSTGRTRYRSRKYRDTIFDLSLSLTTGTPKVRRTLKPPPNTVPVMKYSTLSKNSLAAGLKLPFIVLVPLKLEDTEQSTVASSAASPSLDVEEVSLDSVEAFMGTPKSELQKSSPEKQVAPGFTPIAPFRRLDGEEPEGDPTGQLVAAGDETCGRFATPKTTRRRHLPNCRKRIIDLELLAEETHAKRLRLDDKALRSSAMDEMCLREKTAQQNIPAQVLVGAELVKCFESDRSMTGKTRAASLDVVSVKPSKMLAFSW</sequence>
<dbReference type="FunFam" id="3.40.630.30:FF:000001">
    <property type="entry name" value="Histone acetyltransferase"/>
    <property type="match status" value="1"/>
</dbReference>
<dbReference type="SUPFAM" id="SSF55729">
    <property type="entry name" value="Acyl-CoA N-acyltransferases (Nat)"/>
    <property type="match status" value="1"/>
</dbReference>
<comment type="similarity">
    <text evidence="2">Belongs to the MYST (SAS/MOZ) family.</text>
</comment>
<dbReference type="InterPro" id="IPR048589">
    <property type="entry name" value="SAMD1-like_WH"/>
</dbReference>
<dbReference type="PROSITE" id="PS50016">
    <property type="entry name" value="ZF_PHD_2"/>
    <property type="match status" value="1"/>
</dbReference>
<comment type="subcellular location">
    <subcellularLocation>
        <location evidence="1">Nucleus</location>
    </subcellularLocation>
</comment>
<reference evidence="21" key="1">
    <citation type="submission" date="2013-09" db="EMBL/GenBank/DDBJ databases">
        <title>The Genome Sequence of Anopheles maculatus species B.</title>
        <authorList>
            <consortium name="The Broad Institute Genomics Platform"/>
            <person name="Neafsey D.E."/>
            <person name="Besansky N."/>
            <person name="Howell P."/>
            <person name="Walton C."/>
            <person name="Young S.K."/>
            <person name="Zeng Q."/>
            <person name="Gargeya S."/>
            <person name="Fitzgerald M."/>
            <person name="Haas B."/>
            <person name="Abouelleil A."/>
            <person name="Allen A.W."/>
            <person name="Alvarado L."/>
            <person name="Arachchi H.M."/>
            <person name="Berlin A.M."/>
            <person name="Chapman S.B."/>
            <person name="Gainer-Dewar J."/>
            <person name="Goldberg J."/>
            <person name="Griggs A."/>
            <person name="Gujja S."/>
            <person name="Hansen M."/>
            <person name="Howarth C."/>
            <person name="Imamovic A."/>
            <person name="Ireland A."/>
            <person name="Larimer J."/>
            <person name="McCowan C."/>
            <person name="Murphy C."/>
            <person name="Pearson M."/>
            <person name="Poon T.W."/>
            <person name="Priest M."/>
            <person name="Roberts A."/>
            <person name="Saif S."/>
            <person name="Shea T."/>
            <person name="Sisk P."/>
            <person name="Sykes S."/>
            <person name="Wortman J."/>
            <person name="Nusbaum C."/>
            <person name="Birren B."/>
        </authorList>
    </citation>
    <scope>NUCLEOTIDE SEQUENCE [LARGE SCALE GENOMIC DNA]</scope>
    <source>
        <strain evidence="21">maculatus3</strain>
    </source>
</reference>
<feature type="domain" description="MYST-type HAT" evidence="18">
    <location>
        <begin position="301"/>
        <end position="584"/>
    </location>
</feature>
<reference evidence="20" key="2">
    <citation type="submission" date="2020-05" db="UniProtKB">
        <authorList>
            <consortium name="EnsemblMetazoa"/>
        </authorList>
    </citation>
    <scope>IDENTIFICATION</scope>
    <source>
        <strain evidence="20">maculatus3</strain>
    </source>
</reference>
<dbReference type="GO" id="GO:0005634">
    <property type="term" value="C:nucleus"/>
    <property type="evidence" value="ECO:0007669"/>
    <property type="project" value="UniProtKB-SubCell"/>
</dbReference>
<dbReference type="Gene3D" id="3.30.60.60">
    <property type="entry name" value="N-acetyl transferase-like"/>
    <property type="match status" value="1"/>
</dbReference>
<keyword evidence="7" id="KW-0808">Transferase</keyword>
<keyword evidence="12" id="KW-0156">Chromatin regulator</keyword>
<evidence type="ECO:0000256" key="15">
    <source>
        <dbReference type="PIRSR" id="PIRSR602717-51"/>
    </source>
</evidence>
<dbReference type="GO" id="GO:0070776">
    <property type="term" value="C:MOZ/MORF histone acetyltransferase complex"/>
    <property type="evidence" value="ECO:0007669"/>
    <property type="project" value="TreeGrafter"/>
</dbReference>
<dbReference type="InterPro" id="IPR019787">
    <property type="entry name" value="Znf_PHD-finger"/>
</dbReference>
<dbReference type="InterPro" id="IPR036388">
    <property type="entry name" value="WH-like_DNA-bd_sf"/>
</dbReference>
<dbReference type="PROSITE" id="PS52014">
    <property type="entry name" value="SAMD1_WH"/>
    <property type="match status" value="1"/>
</dbReference>
<dbReference type="Proteomes" id="UP000075901">
    <property type="component" value="Unassembled WGS sequence"/>
</dbReference>
<evidence type="ECO:0000256" key="2">
    <source>
        <dbReference type="ARBA" id="ARBA00010107"/>
    </source>
</evidence>
<name>A0A182SQ68_9DIPT</name>
<dbReference type="EnsemblMetazoa" id="AMAM011216-RA">
    <property type="protein sequence ID" value="AMAM011216-PA"/>
    <property type="gene ID" value="AMAM011216"/>
</dbReference>
<evidence type="ECO:0000256" key="10">
    <source>
        <dbReference type="ARBA" id="ARBA00022833"/>
    </source>
</evidence>
<feature type="domain" description="SAMD1-like winged helix (WH)" evidence="19">
    <location>
        <begin position="5"/>
        <end position="81"/>
    </location>
</feature>
<dbReference type="InterPro" id="IPR016181">
    <property type="entry name" value="Acyl_CoA_acyltransferase"/>
</dbReference>
<feature type="domain" description="PHD-type" evidence="17">
    <location>
        <begin position="161"/>
        <end position="222"/>
    </location>
</feature>
<evidence type="ECO:0000256" key="1">
    <source>
        <dbReference type="ARBA" id="ARBA00004123"/>
    </source>
</evidence>
<dbReference type="Gene3D" id="3.30.40.10">
    <property type="entry name" value="Zinc/RING finger domain, C3HC4 (zinc finger)"/>
    <property type="match status" value="1"/>
</dbReference>
<evidence type="ECO:0000256" key="11">
    <source>
        <dbReference type="ARBA" id="ARBA00022843"/>
    </source>
</evidence>
<dbReference type="InterPro" id="IPR050603">
    <property type="entry name" value="MYST_HAT"/>
</dbReference>
<dbReference type="GO" id="GO:0008270">
    <property type="term" value="F:zinc ion binding"/>
    <property type="evidence" value="ECO:0007669"/>
    <property type="project" value="UniProtKB-KW"/>
</dbReference>
<dbReference type="SUPFAM" id="SSF57903">
    <property type="entry name" value="FYVE/PHD zinc finger"/>
    <property type="match status" value="1"/>
</dbReference>
<keyword evidence="21" id="KW-1185">Reference proteome</keyword>
<dbReference type="EC" id="2.3.1.48" evidence="3"/>
<dbReference type="GO" id="GO:0040029">
    <property type="term" value="P:epigenetic regulation of gene expression"/>
    <property type="evidence" value="ECO:0007669"/>
    <property type="project" value="UniProtKB-ARBA"/>
</dbReference>
<dbReference type="GO" id="GO:0010484">
    <property type="term" value="F:histone H3 acetyltransferase activity"/>
    <property type="evidence" value="ECO:0007669"/>
    <property type="project" value="TreeGrafter"/>
</dbReference>
<evidence type="ECO:0000256" key="12">
    <source>
        <dbReference type="ARBA" id="ARBA00022853"/>
    </source>
</evidence>
<evidence type="ECO:0000259" key="18">
    <source>
        <dbReference type="PROSITE" id="PS51726"/>
    </source>
</evidence>
<feature type="active site" description="Proton donor/acceptor" evidence="15">
    <location>
        <position position="477"/>
    </location>
</feature>
<dbReference type="GO" id="GO:0003677">
    <property type="term" value="F:DNA binding"/>
    <property type="evidence" value="ECO:0007669"/>
    <property type="project" value="InterPro"/>
</dbReference>
<evidence type="ECO:0000313" key="20">
    <source>
        <dbReference type="EnsemblMetazoa" id="AMAM011216-PA"/>
    </source>
</evidence>
<dbReference type="PANTHER" id="PTHR10615">
    <property type="entry name" value="HISTONE ACETYLTRANSFERASE"/>
    <property type="match status" value="1"/>
</dbReference>
<evidence type="ECO:0000256" key="3">
    <source>
        <dbReference type="ARBA" id="ARBA00013184"/>
    </source>
</evidence>
<dbReference type="InterPro" id="IPR011011">
    <property type="entry name" value="Znf_FYVE_PHD"/>
</dbReference>
<evidence type="ECO:0000256" key="5">
    <source>
        <dbReference type="ARBA" id="ARBA00022499"/>
    </source>
</evidence>
<dbReference type="InterPro" id="IPR013083">
    <property type="entry name" value="Znf_RING/FYVE/PHD"/>
</dbReference>
<evidence type="ECO:0000256" key="8">
    <source>
        <dbReference type="ARBA" id="ARBA00022723"/>
    </source>
</evidence>
<proteinExistence type="inferred from homology"/>
<dbReference type="VEuPathDB" id="VectorBase:AMAM011216"/>
<dbReference type="Gene3D" id="3.40.630.30">
    <property type="match status" value="1"/>
</dbReference>
<keyword evidence="5" id="KW-1017">Isopeptide bond</keyword>
<keyword evidence="14" id="KW-0539">Nucleus</keyword>
<keyword evidence="4" id="KW-0678">Repressor</keyword>
<dbReference type="InterPro" id="IPR019786">
    <property type="entry name" value="Zinc_finger_PHD-type_CS"/>
</dbReference>
<evidence type="ECO:0000256" key="14">
    <source>
        <dbReference type="ARBA" id="ARBA00023242"/>
    </source>
</evidence>
<organism evidence="20 21">
    <name type="scientific">Anopheles maculatus</name>
    <dbReference type="NCBI Taxonomy" id="74869"/>
    <lineage>
        <taxon>Eukaryota</taxon>
        <taxon>Metazoa</taxon>
        <taxon>Ecdysozoa</taxon>
        <taxon>Arthropoda</taxon>
        <taxon>Hexapoda</taxon>
        <taxon>Insecta</taxon>
        <taxon>Pterygota</taxon>
        <taxon>Neoptera</taxon>
        <taxon>Endopterygota</taxon>
        <taxon>Diptera</taxon>
        <taxon>Nematocera</taxon>
        <taxon>Culicoidea</taxon>
        <taxon>Culicidae</taxon>
        <taxon>Anophelinae</taxon>
        <taxon>Anopheles</taxon>
        <taxon>Anopheles maculatus group</taxon>
    </lineage>
</organism>
<keyword evidence="6" id="KW-0597">Phosphoprotein</keyword>